<name>A0A232F349_9HYME</name>
<dbReference type="Proteomes" id="UP000215335">
    <property type="component" value="Unassembled WGS sequence"/>
</dbReference>
<keyword evidence="2" id="KW-1185">Reference proteome</keyword>
<dbReference type="AlphaFoldDB" id="A0A232F349"/>
<protein>
    <submittedName>
        <fullName evidence="1">Uncharacterized protein</fullName>
    </submittedName>
</protein>
<evidence type="ECO:0000313" key="2">
    <source>
        <dbReference type="Proteomes" id="UP000215335"/>
    </source>
</evidence>
<comment type="caution">
    <text evidence="1">The sequence shown here is derived from an EMBL/GenBank/DDBJ whole genome shotgun (WGS) entry which is preliminary data.</text>
</comment>
<proteinExistence type="predicted"/>
<sequence>MWLPPKIAKNGFLTVNRILGVLQKKVRWKSCISLKNTAFFYRHQIMKMLITRAYSLKSISYS</sequence>
<organism evidence="1 2">
    <name type="scientific">Trichomalopsis sarcophagae</name>
    <dbReference type="NCBI Taxonomy" id="543379"/>
    <lineage>
        <taxon>Eukaryota</taxon>
        <taxon>Metazoa</taxon>
        <taxon>Ecdysozoa</taxon>
        <taxon>Arthropoda</taxon>
        <taxon>Hexapoda</taxon>
        <taxon>Insecta</taxon>
        <taxon>Pterygota</taxon>
        <taxon>Neoptera</taxon>
        <taxon>Endopterygota</taxon>
        <taxon>Hymenoptera</taxon>
        <taxon>Apocrita</taxon>
        <taxon>Proctotrupomorpha</taxon>
        <taxon>Chalcidoidea</taxon>
        <taxon>Pteromalidae</taxon>
        <taxon>Pteromalinae</taxon>
        <taxon>Trichomalopsis</taxon>
    </lineage>
</organism>
<dbReference type="EMBL" id="NNAY01001155">
    <property type="protein sequence ID" value="OXU24949.1"/>
    <property type="molecule type" value="Genomic_DNA"/>
</dbReference>
<gene>
    <name evidence="1" type="ORF">TSAR_006812</name>
</gene>
<evidence type="ECO:0000313" key="1">
    <source>
        <dbReference type="EMBL" id="OXU24949.1"/>
    </source>
</evidence>
<reference evidence="1 2" key="1">
    <citation type="journal article" date="2017" name="Curr. Biol.">
        <title>The Evolution of Venom by Co-option of Single-Copy Genes.</title>
        <authorList>
            <person name="Martinson E.O."/>
            <person name="Mrinalini"/>
            <person name="Kelkar Y.D."/>
            <person name="Chang C.H."/>
            <person name="Werren J.H."/>
        </authorList>
    </citation>
    <scope>NUCLEOTIDE SEQUENCE [LARGE SCALE GENOMIC DNA]</scope>
    <source>
        <strain evidence="1 2">Alberta</strain>
        <tissue evidence="1">Whole body</tissue>
    </source>
</reference>
<accession>A0A232F349</accession>